<dbReference type="Pfam" id="PF00990">
    <property type="entry name" value="GGDEF"/>
    <property type="match status" value="1"/>
</dbReference>
<sequence>MTRLSPAAKVLAAAVALAAVSLGVYCTGGPVVKGAVVTLLSMLVAGTVLARMIRAIGPTRVPYALLLTGFTLLIAVNLMWMITVPWGGADLPPDGPYRLLLGLSYLFLLAAAFIAMAPSVRRDPGGVLDAATMGVALASATWQAFLSPALHDADAPASQRVYAFTITIILSAAAGIVTGVGVNGSVPRAALPVLGYFATAILIAVAANVLDSVLVDATTGMSPDWIDSLWTVSYAAAWAAVAHPAGPEAFAVGKPRPSRLSSKRLALLGAALVATPAIAVTRELAGWYTEWLSGALAHLAILIMVLLRVGQLARAHRAAEARLQVLADHDVLTGLPNRRSVDRHLSQLVSKVDAGRSPGVVVAFIDLDGFKEINDTRGHATGDQLLQRVTRRLAAAARIDQGDVLGRLGGDEFILIAECDPAHALQSIEARLRGAFDEPVLLTDGLATISASIGSASATRGEPCTEDALLTLADHAMYEDKRRRRATRNA</sequence>
<keyword evidence="4" id="KW-1185">Reference proteome</keyword>
<reference evidence="3" key="1">
    <citation type="submission" date="2023-06" db="EMBL/GenBank/DDBJ databases">
        <title>SYSU T00b26.</title>
        <authorList>
            <person name="Gao L."/>
            <person name="Fang B.-Z."/>
            <person name="Li W.-J."/>
        </authorList>
    </citation>
    <scope>NUCLEOTIDE SEQUENCE</scope>
    <source>
        <strain evidence="3">SYSU T00b26</strain>
    </source>
</reference>
<gene>
    <name evidence="3" type="ORF">QQX04_08255</name>
</gene>
<evidence type="ECO:0000313" key="3">
    <source>
        <dbReference type="EMBL" id="MDN4472978.1"/>
    </source>
</evidence>
<dbReference type="Gene3D" id="3.30.70.270">
    <property type="match status" value="1"/>
</dbReference>
<feature type="transmembrane region" description="Helical" evidence="1">
    <location>
        <begin position="99"/>
        <end position="120"/>
    </location>
</feature>
<dbReference type="PANTHER" id="PTHR46663:SF2">
    <property type="entry name" value="GGDEF DOMAIN-CONTAINING PROTEIN"/>
    <property type="match status" value="1"/>
</dbReference>
<feature type="transmembrane region" description="Helical" evidence="1">
    <location>
        <begin position="65"/>
        <end position="87"/>
    </location>
</feature>
<dbReference type="SMART" id="SM00267">
    <property type="entry name" value="GGDEF"/>
    <property type="match status" value="1"/>
</dbReference>
<dbReference type="EC" id="2.7.7.65" evidence="3"/>
<dbReference type="InterPro" id="IPR029787">
    <property type="entry name" value="Nucleotide_cyclase"/>
</dbReference>
<feature type="transmembrane region" description="Helical" evidence="1">
    <location>
        <begin position="161"/>
        <end position="182"/>
    </location>
</feature>
<feature type="transmembrane region" description="Helical" evidence="1">
    <location>
        <begin position="230"/>
        <end position="253"/>
    </location>
</feature>
<proteinExistence type="predicted"/>
<feature type="transmembrane region" description="Helical" evidence="1">
    <location>
        <begin position="127"/>
        <end position="146"/>
    </location>
</feature>
<dbReference type="InterPro" id="IPR043128">
    <property type="entry name" value="Rev_trsase/Diguanyl_cyclase"/>
</dbReference>
<feature type="transmembrane region" description="Helical" evidence="1">
    <location>
        <begin position="291"/>
        <end position="309"/>
    </location>
</feature>
<dbReference type="CDD" id="cd01949">
    <property type="entry name" value="GGDEF"/>
    <property type="match status" value="1"/>
</dbReference>
<keyword evidence="3" id="KW-0808">Transferase</keyword>
<comment type="caution">
    <text evidence="3">The sequence shown here is derived from an EMBL/GenBank/DDBJ whole genome shotgun (WGS) entry which is preliminary data.</text>
</comment>
<dbReference type="InterPro" id="IPR052163">
    <property type="entry name" value="DGC-Regulatory_Protein"/>
</dbReference>
<evidence type="ECO:0000313" key="4">
    <source>
        <dbReference type="Proteomes" id="UP001172738"/>
    </source>
</evidence>
<dbReference type="PROSITE" id="PS50887">
    <property type="entry name" value="GGDEF"/>
    <property type="match status" value="1"/>
</dbReference>
<feature type="transmembrane region" description="Helical" evidence="1">
    <location>
        <begin position="265"/>
        <end position="285"/>
    </location>
</feature>
<name>A0ABT8G1G5_9MICO</name>
<keyword evidence="1" id="KW-0812">Transmembrane</keyword>
<dbReference type="GO" id="GO:0052621">
    <property type="term" value="F:diguanylate cyclase activity"/>
    <property type="evidence" value="ECO:0007669"/>
    <property type="project" value="UniProtKB-EC"/>
</dbReference>
<feature type="transmembrane region" description="Helical" evidence="1">
    <location>
        <begin position="189"/>
        <end position="210"/>
    </location>
</feature>
<feature type="domain" description="GGDEF" evidence="2">
    <location>
        <begin position="358"/>
        <end position="490"/>
    </location>
</feature>
<dbReference type="NCBIfam" id="TIGR00254">
    <property type="entry name" value="GGDEF"/>
    <property type="match status" value="1"/>
</dbReference>
<dbReference type="InterPro" id="IPR000160">
    <property type="entry name" value="GGDEF_dom"/>
</dbReference>
<keyword evidence="3" id="KW-0548">Nucleotidyltransferase</keyword>
<dbReference type="PANTHER" id="PTHR46663">
    <property type="entry name" value="DIGUANYLATE CYCLASE DGCT-RELATED"/>
    <property type="match status" value="1"/>
</dbReference>
<evidence type="ECO:0000256" key="1">
    <source>
        <dbReference type="SAM" id="Phobius"/>
    </source>
</evidence>
<protein>
    <submittedName>
        <fullName evidence="3">GGDEF domain-containing protein</fullName>
        <ecNumber evidence="3">2.7.7.65</ecNumber>
    </submittedName>
</protein>
<dbReference type="SUPFAM" id="SSF55073">
    <property type="entry name" value="Nucleotide cyclase"/>
    <property type="match status" value="1"/>
</dbReference>
<organism evidence="3 4">
    <name type="scientific">Demequina zhanjiangensis</name>
    <dbReference type="NCBI Taxonomy" id="3051659"/>
    <lineage>
        <taxon>Bacteria</taxon>
        <taxon>Bacillati</taxon>
        <taxon>Actinomycetota</taxon>
        <taxon>Actinomycetes</taxon>
        <taxon>Micrococcales</taxon>
        <taxon>Demequinaceae</taxon>
        <taxon>Demequina</taxon>
    </lineage>
</organism>
<accession>A0ABT8G1G5</accession>
<evidence type="ECO:0000259" key="2">
    <source>
        <dbReference type="PROSITE" id="PS50887"/>
    </source>
</evidence>
<dbReference type="EMBL" id="JAUHPV010000004">
    <property type="protein sequence ID" value="MDN4472978.1"/>
    <property type="molecule type" value="Genomic_DNA"/>
</dbReference>
<dbReference type="Proteomes" id="UP001172738">
    <property type="component" value="Unassembled WGS sequence"/>
</dbReference>
<keyword evidence="1" id="KW-1133">Transmembrane helix</keyword>
<dbReference type="RefSeq" id="WP_301128061.1">
    <property type="nucleotide sequence ID" value="NZ_JAUHPV010000004.1"/>
</dbReference>
<keyword evidence="1" id="KW-0472">Membrane</keyword>